<evidence type="ECO:0000256" key="1">
    <source>
        <dbReference type="SAM" id="Phobius"/>
    </source>
</evidence>
<protein>
    <submittedName>
        <fullName evidence="2">Uncharacterized protein</fullName>
    </submittedName>
</protein>
<keyword evidence="1" id="KW-0472">Membrane</keyword>
<keyword evidence="1" id="KW-0812">Transmembrane</keyword>
<keyword evidence="3" id="KW-1185">Reference proteome</keyword>
<reference evidence="2 3" key="1">
    <citation type="submission" date="2018-03" db="EMBL/GenBank/DDBJ databases">
        <title>Genomic Encyclopedia of Archaeal and Bacterial Type Strains, Phase II (KMG-II): from individual species to whole genera.</title>
        <authorList>
            <person name="Goeker M."/>
        </authorList>
    </citation>
    <scope>NUCLEOTIDE SEQUENCE [LARGE SCALE GENOMIC DNA]</scope>
    <source>
        <strain evidence="2 3">DSM 18107</strain>
    </source>
</reference>
<evidence type="ECO:0000313" key="3">
    <source>
        <dbReference type="Proteomes" id="UP000240978"/>
    </source>
</evidence>
<evidence type="ECO:0000313" key="2">
    <source>
        <dbReference type="EMBL" id="PSL24050.1"/>
    </source>
</evidence>
<accession>A0A2P8FQP5</accession>
<keyword evidence="1" id="KW-1133">Transmembrane helix</keyword>
<proteinExistence type="predicted"/>
<gene>
    <name evidence="2" type="ORF">CLV42_11636</name>
</gene>
<name>A0A2P8FQP5_9BACT</name>
<feature type="transmembrane region" description="Helical" evidence="1">
    <location>
        <begin position="36"/>
        <end position="56"/>
    </location>
</feature>
<dbReference type="EMBL" id="PYGK01000016">
    <property type="protein sequence ID" value="PSL24050.1"/>
    <property type="molecule type" value="Genomic_DNA"/>
</dbReference>
<dbReference type="AlphaFoldDB" id="A0A2P8FQP5"/>
<dbReference type="Proteomes" id="UP000240978">
    <property type="component" value="Unassembled WGS sequence"/>
</dbReference>
<sequence length="80" mass="9238">MARQKEPQKPVRVRAPTIPQTTERIIQPINKGLNKILNIIRLVIGVCFQLSILAGFTSCERFLDCFGDVVDYFFSFIQFF</sequence>
<organism evidence="2 3">
    <name type="scientific">Chitinophaga ginsengisoli</name>
    <dbReference type="NCBI Taxonomy" id="363837"/>
    <lineage>
        <taxon>Bacteria</taxon>
        <taxon>Pseudomonadati</taxon>
        <taxon>Bacteroidota</taxon>
        <taxon>Chitinophagia</taxon>
        <taxon>Chitinophagales</taxon>
        <taxon>Chitinophagaceae</taxon>
        <taxon>Chitinophaga</taxon>
    </lineage>
</organism>
<comment type="caution">
    <text evidence="2">The sequence shown here is derived from an EMBL/GenBank/DDBJ whole genome shotgun (WGS) entry which is preliminary data.</text>
</comment>